<reference evidence="1" key="1">
    <citation type="journal article" date="2014" name="J. Virol.">
        <title>Brown planthopper nudivirus DNA integrated in its host genome.</title>
        <authorList>
            <person name="Cheng R.L."/>
            <person name="Xi Y."/>
            <person name="Lou Y.H."/>
            <person name="Wang Z."/>
            <person name="Xu J.Y."/>
            <person name="Xu H.J."/>
            <person name="Zhang C.X."/>
        </authorList>
    </citation>
    <scope>NUCLEOTIDE SEQUENCE</scope>
    <source>
        <strain evidence="1">Hangzhou</strain>
    </source>
</reference>
<protein>
    <submittedName>
        <fullName evidence="1">GrBNV_gp62-like protein</fullName>
    </submittedName>
</protein>
<dbReference type="EMBL" id="KJ566531">
    <property type="protein sequence ID" value="AHW98249.1"/>
    <property type="molecule type" value="Genomic_DNA"/>
</dbReference>
<proteinExistence type="predicted"/>
<accession>X5GF01</accession>
<evidence type="ECO:0000313" key="1">
    <source>
        <dbReference type="EMBL" id="AHW98249.1"/>
    </source>
</evidence>
<name>X5GF01_9VIRU</name>
<reference evidence="1" key="2">
    <citation type="submission" date="2014-03" db="EMBL/GenBank/DDBJ databases">
        <authorList>
            <person name="Cheng R."/>
            <person name="Zhang C.-X."/>
        </authorList>
    </citation>
    <scope>NUCLEOTIDE SEQUENCE</scope>
    <source>
        <strain evidence="1">Hangzhou</strain>
    </source>
</reference>
<organism evidence="1">
    <name type="scientific">Nilaparvata lugens endogenous nudivirus</name>
    <dbReference type="NCBI Taxonomy" id="1487700"/>
    <lineage>
        <taxon>Viruses</taxon>
        <taxon>Viruses incertae sedis</taxon>
        <taxon>Naldaviricetes</taxon>
        <taxon>Lefavirales</taxon>
        <taxon>Nudiviridae</taxon>
    </lineage>
</organism>
<sequence length="103" mass="11490">MLVKYNADYFPLPTLHIQNASRVLDDANSFKIYAHNTSSTPTTGSDHSIMFDAKILPSTIHTTFSQLNSAGYTHVTNIPGPFTAVCYNARCFNIRVLDPRLIK</sequence>